<gene>
    <name evidence="2" type="ORF">CLF_112058</name>
</gene>
<proteinExistence type="predicted"/>
<protein>
    <submittedName>
        <fullName evidence="2">Uncharacterized protein</fullName>
    </submittedName>
</protein>
<keyword evidence="3" id="KW-1185">Reference proteome</keyword>
<organism evidence="2 3">
    <name type="scientific">Clonorchis sinensis</name>
    <name type="common">Chinese liver fluke</name>
    <dbReference type="NCBI Taxonomy" id="79923"/>
    <lineage>
        <taxon>Eukaryota</taxon>
        <taxon>Metazoa</taxon>
        <taxon>Spiralia</taxon>
        <taxon>Lophotrochozoa</taxon>
        <taxon>Platyhelminthes</taxon>
        <taxon>Trematoda</taxon>
        <taxon>Digenea</taxon>
        <taxon>Opisthorchiida</taxon>
        <taxon>Opisthorchiata</taxon>
        <taxon>Opisthorchiidae</taxon>
        <taxon>Clonorchis</taxon>
    </lineage>
</organism>
<dbReference type="EMBL" id="DF144511">
    <property type="protein sequence ID" value="GAA57048.1"/>
    <property type="molecule type" value="Genomic_DNA"/>
</dbReference>
<sequence>MTPSGTVTGGSSSPDSTEFGRAGTPDLGDELSELAPILDSVHLAPHKAVLSPRFQVPSLHKYTSTGHSLYRHLLYDFPHLSPSGLRQSFPLRSPNVIVLLFVT</sequence>
<accession>G7YVR8</accession>
<evidence type="ECO:0000313" key="2">
    <source>
        <dbReference type="EMBL" id="GAA57048.1"/>
    </source>
</evidence>
<evidence type="ECO:0000313" key="3">
    <source>
        <dbReference type="Proteomes" id="UP000008909"/>
    </source>
</evidence>
<name>G7YVR8_CLOSI</name>
<dbReference type="AlphaFoldDB" id="G7YVR8"/>
<reference evidence="2" key="1">
    <citation type="journal article" date="2011" name="Genome Biol.">
        <title>The draft genome of the carcinogenic human liver fluke Clonorchis sinensis.</title>
        <authorList>
            <person name="Wang X."/>
            <person name="Chen W."/>
            <person name="Huang Y."/>
            <person name="Sun J."/>
            <person name="Men J."/>
            <person name="Liu H."/>
            <person name="Luo F."/>
            <person name="Guo L."/>
            <person name="Lv X."/>
            <person name="Deng C."/>
            <person name="Zhou C."/>
            <person name="Fan Y."/>
            <person name="Li X."/>
            <person name="Huang L."/>
            <person name="Hu Y."/>
            <person name="Liang C."/>
            <person name="Hu X."/>
            <person name="Xu J."/>
            <person name="Yu X."/>
        </authorList>
    </citation>
    <scope>NUCLEOTIDE SEQUENCE [LARGE SCALE GENOMIC DNA]</scope>
    <source>
        <strain evidence="2">Henan</strain>
    </source>
</reference>
<feature type="compositionally biased region" description="Low complexity" evidence="1">
    <location>
        <begin position="1"/>
        <end position="17"/>
    </location>
</feature>
<dbReference type="Proteomes" id="UP000008909">
    <property type="component" value="Unassembled WGS sequence"/>
</dbReference>
<reference key="2">
    <citation type="submission" date="2011-10" db="EMBL/GenBank/DDBJ databases">
        <title>The genome and transcriptome sequence of Clonorchis sinensis provide insights into the carcinogenic liver fluke.</title>
        <authorList>
            <person name="Wang X."/>
            <person name="Huang Y."/>
            <person name="Chen W."/>
            <person name="Liu H."/>
            <person name="Guo L."/>
            <person name="Chen Y."/>
            <person name="Luo F."/>
            <person name="Zhou W."/>
            <person name="Sun J."/>
            <person name="Mao Q."/>
            <person name="Liang P."/>
            <person name="Zhou C."/>
            <person name="Tian Y."/>
            <person name="Men J."/>
            <person name="Lv X."/>
            <person name="Huang L."/>
            <person name="Zhou J."/>
            <person name="Hu Y."/>
            <person name="Li R."/>
            <person name="Zhang F."/>
            <person name="Lei H."/>
            <person name="Li X."/>
            <person name="Hu X."/>
            <person name="Liang C."/>
            <person name="Xu J."/>
            <person name="Wu Z."/>
            <person name="Yu X."/>
        </authorList>
    </citation>
    <scope>NUCLEOTIDE SEQUENCE</scope>
    <source>
        <strain>Henan</strain>
    </source>
</reference>
<evidence type="ECO:0000256" key="1">
    <source>
        <dbReference type="SAM" id="MobiDB-lite"/>
    </source>
</evidence>
<feature type="region of interest" description="Disordered" evidence="1">
    <location>
        <begin position="1"/>
        <end position="28"/>
    </location>
</feature>